<dbReference type="RefSeq" id="XP_075096393.1">
    <property type="nucleotide sequence ID" value="XM_075240292.1"/>
</dbReference>
<evidence type="ECO:0000313" key="2">
    <source>
        <dbReference type="RefSeq" id="XP_075096393.1"/>
    </source>
</evidence>
<reference evidence="1" key="1">
    <citation type="journal article" date="2014" name="Nat. Commun.">
        <title>The tobacco genome sequence and its comparison with those of tomato and potato.</title>
        <authorList>
            <person name="Sierro N."/>
            <person name="Battey J.N."/>
            <person name="Ouadi S."/>
            <person name="Bakaher N."/>
            <person name="Bovet L."/>
            <person name="Willig A."/>
            <person name="Goepfert S."/>
            <person name="Peitsch M.C."/>
            <person name="Ivanov N.V."/>
        </authorList>
    </citation>
    <scope>NUCLEOTIDE SEQUENCE [LARGE SCALE GENOMIC DNA]</scope>
</reference>
<evidence type="ECO:0000313" key="1">
    <source>
        <dbReference type="Proteomes" id="UP000790787"/>
    </source>
</evidence>
<sequence length="243" mass="28047">MKIALRAKRKLGFIDGTCTKDQFTADLGEDWERVNATVLTWIMNTISPELVNVIVYASNAHEVWTDLQDRFDKINGSRIYNLQREIATISQGTSSISAYHYRLNLLWDEYSALIPTLPVIPETREFITHLEQQKFFQFLMGLNDSFSAIKSQMLLMSPLPSVSRAYAMLINEENQRKVHMTNTPMNEVNDSTALMSSRDNSQKFKRYGNLYCEYCRTKGHTKDTCYKLVGYPPGLKGKKKQEY</sequence>
<accession>A0AC58TGP2</accession>
<protein>
    <submittedName>
        <fullName evidence="2">Uncharacterized protein LOC142174490</fullName>
    </submittedName>
</protein>
<name>A0AC58TGP2_TOBAC</name>
<gene>
    <name evidence="2" type="primary">LOC142174490</name>
</gene>
<organism evidence="1 2">
    <name type="scientific">Nicotiana tabacum</name>
    <name type="common">Common tobacco</name>
    <dbReference type="NCBI Taxonomy" id="4097"/>
    <lineage>
        <taxon>Eukaryota</taxon>
        <taxon>Viridiplantae</taxon>
        <taxon>Streptophyta</taxon>
        <taxon>Embryophyta</taxon>
        <taxon>Tracheophyta</taxon>
        <taxon>Spermatophyta</taxon>
        <taxon>Magnoliopsida</taxon>
        <taxon>eudicotyledons</taxon>
        <taxon>Gunneridae</taxon>
        <taxon>Pentapetalae</taxon>
        <taxon>asterids</taxon>
        <taxon>lamiids</taxon>
        <taxon>Solanales</taxon>
        <taxon>Solanaceae</taxon>
        <taxon>Nicotianoideae</taxon>
        <taxon>Nicotianeae</taxon>
        <taxon>Nicotiana</taxon>
    </lineage>
</organism>
<proteinExistence type="predicted"/>
<keyword evidence="1" id="KW-1185">Reference proteome</keyword>
<reference evidence="2" key="2">
    <citation type="submission" date="2025-08" db="UniProtKB">
        <authorList>
            <consortium name="RefSeq"/>
        </authorList>
    </citation>
    <scope>IDENTIFICATION</scope>
    <source>
        <tissue evidence="2">Leaf</tissue>
    </source>
</reference>
<dbReference type="Proteomes" id="UP000790787">
    <property type="component" value="Chromosome 20"/>
</dbReference>